<dbReference type="RefSeq" id="XP_002846627.1">
    <property type="nucleotide sequence ID" value="XM_002846581.1"/>
</dbReference>
<evidence type="ECO:0000313" key="1">
    <source>
        <dbReference type="EMBL" id="EEQ31545.1"/>
    </source>
</evidence>
<dbReference type="EMBL" id="DS995704">
    <property type="protein sequence ID" value="EEQ31545.1"/>
    <property type="molecule type" value="Genomic_DNA"/>
</dbReference>
<dbReference type="Proteomes" id="UP000002035">
    <property type="component" value="Unassembled WGS sequence"/>
</dbReference>
<reference evidence="2" key="1">
    <citation type="journal article" date="2012" name="MBio">
        <title>Comparative genome analysis of Trichophyton rubrum and related dermatophytes reveals candidate genes involved in infection.</title>
        <authorList>
            <person name="Martinez D.A."/>
            <person name="Oliver B.G."/>
            <person name="Graeser Y."/>
            <person name="Goldberg J.M."/>
            <person name="Li W."/>
            <person name="Martinez-Rossi N.M."/>
            <person name="Monod M."/>
            <person name="Shelest E."/>
            <person name="Barton R.C."/>
            <person name="Birch E."/>
            <person name="Brakhage A.A."/>
            <person name="Chen Z."/>
            <person name="Gurr S.J."/>
            <person name="Heiman D."/>
            <person name="Heitman J."/>
            <person name="Kosti I."/>
            <person name="Rossi A."/>
            <person name="Saif S."/>
            <person name="Samalova M."/>
            <person name="Saunders C.W."/>
            <person name="Shea T."/>
            <person name="Summerbell R.C."/>
            <person name="Xu J."/>
            <person name="Young S."/>
            <person name="Zeng Q."/>
            <person name="Birren B.W."/>
            <person name="Cuomo C.A."/>
            <person name="White T.C."/>
        </authorList>
    </citation>
    <scope>NUCLEOTIDE SEQUENCE [LARGE SCALE GENOMIC DNA]</scope>
    <source>
        <strain evidence="2">ATCC MYA-4605 / CBS 113480</strain>
    </source>
</reference>
<organism evidence="1 2">
    <name type="scientific">Arthroderma otae (strain ATCC MYA-4605 / CBS 113480)</name>
    <name type="common">Microsporum canis</name>
    <dbReference type="NCBI Taxonomy" id="554155"/>
    <lineage>
        <taxon>Eukaryota</taxon>
        <taxon>Fungi</taxon>
        <taxon>Dikarya</taxon>
        <taxon>Ascomycota</taxon>
        <taxon>Pezizomycotina</taxon>
        <taxon>Eurotiomycetes</taxon>
        <taxon>Eurotiomycetidae</taxon>
        <taxon>Onygenales</taxon>
        <taxon>Arthrodermataceae</taxon>
        <taxon>Microsporum</taxon>
    </lineage>
</organism>
<sequence length="134" mass="14786">MGLKGSLKSLAEGITPKAIAKLTAEFPGNVTTKNNVVKTVNLRIDLHKHMTQPDWTTAKVQANTQATDQGVKEFIKKGNKGSHSGTHKTIIEIPFNRRNFDENNFKSTIEQAYKACNADDDNGEESSKGKKDKK</sequence>
<accession>C5FND1</accession>
<gene>
    <name evidence="1" type="ORF">MCYG_04364</name>
</gene>
<dbReference type="OMA" id="KACNADD"/>
<dbReference type="eggNOG" id="ENOG502RW8Z">
    <property type="taxonomic scope" value="Eukaryota"/>
</dbReference>
<keyword evidence="2" id="KW-1185">Reference proteome</keyword>
<evidence type="ECO:0000313" key="2">
    <source>
        <dbReference type="Proteomes" id="UP000002035"/>
    </source>
</evidence>
<dbReference type="GeneID" id="9226034"/>
<protein>
    <submittedName>
        <fullName evidence="1">Uncharacterized protein</fullName>
    </submittedName>
</protein>
<dbReference type="HOGENOM" id="CLU_156665_0_0_1"/>
<dbReference type="AlphaFoldDB" id="C5FND1"/>
<proteinExistence type="predicted"/>
<dbReference type="VEuPathDB" id="FungiDB:MCYG_04364"/>
<name>C5FND1_ARTOC</name>
<dbReference type="OrthoDB" id="4184276at2759"/>